<dbReference type="EMBL" id="RXFM01000029">
    <property type="protein sequence ID" value="RST68189.1"/>
    <property type="molecule type" value="Genomic_DNA"/>
</dbReference>
<feature type="binding site" evidence="5">
    <location>
        <begin position="86"/>
        <end position="89"/>
    </location>
    <ligand>
        <name>AMP</name>
        <dbReference type="ChEBI" id="CHEBI:456215"/>
    </ligand>
</feature>
<dbReference type="PRINTS" id="PR00094">
    <property type="entry name" value="ADENYLTKNASE"/>
</dbReference>
<keyword evidence="5" id="KW-0862">Zinc</keyword>
<keyword evidence="3 5" id="KW-0547">Nucleotide-binding</keyword>
<dbReference type="GO" id="GO:0004017">
    <property type="term" value="F:AMP kinase activity"/>
    <property type="evidence" value="ECO:0007669"/>
    <property type="project" value="UniProtKB-UniRule"/>
</dbReference>
<dbReference type="AlphaFoldDB" id="A0A3R9XWX6"/>
<feature type="binding site" evidence="5">
    <location>
        <begin position="137"/>
        <end position="138"/>
    </location>
    <ligand>
        <name>ATP</name>
        <dbReference type="ChEBI" id="CHEBI:30616"/>
    </ligand>
</feature>
<feature type="binding site" evidence="5">
    <location>
        <begin position="10"/>
        <end position="15"/>
    </location>
    <ligand>
        <name>ATP</name>
        <dbReference type="ChEBI" id="CHEBI:30616"/>
    </ligand>
</feature>
<dbReference type="InterPro" id="IPR007862">
    <property type="entry name" value="Adenylate_kinase_lid-dom"/>
</dbReference>
<proteinExistence type="inferred from homology"/>
<comment type="similarity">
    <text evidence="5 6">Belongs to the adenylate kinase family.</text>
</comment>
<protein>
    <recommendedName>
        <fullName evidence="5 7">Adenylate kinase</fullName>
        <shortName evidence="5">AK</shortName>
        <ecNumber evidence="5 7">2.7.4.3</ecNumber>
    </recommendedName>
    <alternativeName>
        <fullName evidence="5">ATP-AMP transphosphorylase</fullName>
    </alternativeName>
    <alternativeName>
        <fullName evidence="5">ATP:AMP phosphotransferase</fullName>
    </alternativeName>
    <alternativeName>
        <fullName evidence="5">Adenylate monophosphate kinase</fullName>
    </alternativeName>
</protein>
<dbReference type="GO" id="GO:0008270">
    <property type="term" value="F:zinc ion binding"/>
    <property type="evidence" value="ECO:0007669"/>
    <property type="project" value="UniProtKB-UniRule"/>
</dbReference>
<keyword evidence="1 5" id="KW-0808">Transferase</keyword>
<evidence type="ECO:0000256" key="3">
    <source>
        <dbReference type="ARBA" id="ARBA00022741"/>
    </source>
</evidence>
<evidence type="ECO:0000256" key="5">
    <source>
        <dbReference type="HAMAP-Rule" id="MF_00235"/>
    </source>
</evidence>
<dbReference type="InterPro" id="IPR006259">
    <property type="entry name" value="Adenyl_kin_sub"/>
</dbReference>
<dbReference type="OrthoDB" id="9805030at2"/>
<dbReference type="GO" id="GO:0005524">
    <property type="term" value="F:ATP binding"/>
    <property type="evidence" value="ECO:0007669"/>
    <property type="project" value="UniProtKB-UniRule"/>
</dbReference>
<evidence type="ECO:0000256" key="1">
    <source>
        <dbReference type="ARBA" id="ARBA00022679"/>
    </source>
</evidence>
<feature type="binding site" evidence="5">
    <location>
        <position position="128"/>
    </location>
    <ligand>
        <name>ATP</name>
        <dbReference type="ChEBI" id="CHEBI:30616"/>
    </ligand>
</feature>
<organism evidence="9 10">
    <name type="scientific">Candidatus Aquarickettsia rohweri</name>
    <dbReference type="NCBI Taxonomy" id="2602574"/>
    <lineage>
        <taxon>Bacteria</taxon>
        <taxon>Pseudomonadati</taxon>
        <taxon>Pseudomonadota</taxon>
        <taxon>Alphaproteobacteria</taxon>
        <taxon>Rickettsiales</taxon>
        <taxon>Candidatus Midichloriaceae</taxon>
        <taxon>Candidatus Aquarickettsia</taxon>
    </lineage>
</organism>
<dbReference type="RefSeq" id="WP_126044645.1">
    <property type="nucleotide sequence ID" value="NZ_RXFM01000029.1"/>
</dbReference>
<evidence type="ECO:0000313" key="10">
    <source>
        <dbReference type="Proteomes" id="UP000279470"/>
    </source>
</evidence>
<keyword evidence="10" id="KW-1185">Reference proteome</keyword>
<comment type="catalytic activity">
    <reaction evidence="5 7">
        <text>AMP + ATP = 2 ADP</text>
        <dbReference type="Rhea" id="RHEA:12973"/>
        <dbReference type="ChEBI" id="CHEBI:30616"/>
        <dbReference type="ChEBI" id="CHEBI:456215"/>
        <dbReference type="ChEBI" id="CHEBI:456216"/>
        <dbReference type="EC" id="2.7.4.3"/>
    </reaction>
</comment>
<feature type="binding site" evidence="5">
    <location>
        <position position="31"/>
    </location>
    <ligand>
        <name>AMP</name>
        <dbReference type="ChEBI" id="CHEBI:456215"/>
    </ligand>
</feature>
<comment type="subcellular location">
    <subcellularLocation>
        <location evidence="5 7">Cytoplasm</location>
    </subcellularLocation>
</comment>
<feature type="domain" description="Adenylate kinase active site lid" evidence="8">
    <location>
        <begin position="128"/>
        <end position="164"/>
    </location>
</feature>
<dbReference type="GO" id="GO:0005737">
    <property type="term" value="C:cytoplasm"/>
    <property type="evidence" value="ECO:0007669"/>
    <property type="project" value="UniProtKB-SubCell"/>
</dbReference>
<comment type="subunit">
    <text evidence="5 7">Monomer.</text>
</comment>
<comment type="caution">
    <text evidence="9">The sequence shown here is derived from an EMBL/GenBank/DDBJ whole genome shotgun (WGS) entry which is preliminary data.</text>
</comment>
<accession>A0A3R9XWX6</accession>
<feature type="binding site" evidence="5">
    <location>
        <position position="162"/>
    </location>
    <ligand>
        <name>AMP</name>
        <dbReference type="ChEBI" id="CHEBI:456215"/>
    </ligand>
</feature>
<evidence type="ECO:0000313" key="9">
    <source>
        <dbReference type="EMBL" id="RST68189.1"/>
    </source>
</evidence>
<dbReference type="GO" id="GO:0044209">
    <property type="term" value="P:AMP salvage"/>
    <property type="evidence" value="ECO:0007669"/>
    <property type="project" value="UniProtKB-UniRule"/>
</dbReference>
<feature type="binding site" evidence="5">
    <location>
        <position position="36"/>
    </location>
    <ligand>
        <name>AMP</name>
        <dbReference type="ChEBI" id="CHEBI:456215"/>
    </ligand>
</feature>
<keyword evidence="2 5" id="KW-0545">Nucleotide biosynthesis</keyword>
<feature type="binding site" evidence="5">
    <location>
        <position position="173"/>
    </location>
    <ligand>
        <name>AMP</name>
        <dbReference type="ChEBI" id="CHEBI:456215"/>
    </ligand>
</feature>
<dbReference type="EC" id="2.7.4.3" evidence="5 7"/>
<evidence type="ECO:0000256" key="2">
    <source>
        <dbReference type="ARBA" id="ARBA00022727"/>
    </source>
</evidence>
<gene>
    <name evidence="5" type="primary">adk</name>
    <name evidence="9" type="ORF">EIC27_02875</name>
</gene>
<dbReference type="Pfam" id="PF00406">
    <property type="entry name" value="ADK"/>
    <property type="match status" value="1"/>
</dbReference>
<feature type="binding site" evidence="5">
    <location>
        <begin position="57"/>
        <end position="59"/>
    </location>
    <ligand>
        <name>AMP</name>
        <dbReference type="ChEBI" id="CHEBI:456215"/>
    </ligand>
</feature>
<comment type="pathway">
    <text evidence="5">Purine metabolism; AMP biosynthesis via salvage pathway; AMP from ADP: step 1/1.</text>
</comment>
<reference evidence="10" key="1">
    <citation type="submission" date="2018-11" db="EMBL/GenBank/DDBJ databases">
        <title>Phylogenetic, genomic, and biogeographic characterization of a novel and ubiquitous marine invertebrate-associated Rickettsiales parasite, Candidatus Marinoinvertebrata rohwerii, gen. nov., sp. nov.</title>
        <authorList>
            <person name="Klinges J.G."/>
            <person name="Rosales S.M."/>
            <person name="Mcminds R."/>
            <person name="Shaver E.C."/>
            <person name="Shantz A."/>
            <person name="Peters E.C."/>
            <person name="Burkepile D.E."/>
            <person name="Silliman B.R."/>
            <person name="Vega Thurber R.L."/>
        </authorList>
    </citation>
    <scope>NUCLEOTIDE SEQUENCE [LARGE SCALE GENOMIC DNA]</scope>
    <source>
        <strain evidence="10">a_cerv_44</strain>
    </source>
</reference>
<keyword evidence="5" id="KW-0479">Metal-binding</keyword>
<dbReference type="PROSITE" id="PS00113">
    <property type="entry name" value="ADENYLATE_KINASE"/>
    <property type="match status" value="1"/>
</dbReference>
<sequence>MIIILLGPPGVGKGTQAKLLSKKYNLSQLSTGEILRKAIDNKSEIGLRVQEIINQGGLVSDDIVCDLVEKELLSNKSSNKAYILDGFPRTIKQAENLNGVCVKNKIDMPYIISLKLEEKEIFKRLSARVFCSNCNQSYNLITNPTSVKGVCDKCGSKKFYTREDDKEDAIKKRLEEYNNQTKPLMDFYKTNPKYIEVNANNNIEDVSKLINKFLDK</sequence>
<evidence type="ECO:0000256" key="7">
    <source>
        <dbReference type="RuleBase" id="RU003331"/>
    </source>
</evidence>
<feature type="binding site" evidence="5">
    <location>
        <position position="201"/>
    </location>
    <ligand>
        <name>ATP</name>
        <dbReference type="ChEBI" id="CHEBI:30616"/>
    </ligand>
</feature>
<feature type="binding site" evidence="5">
    <location>
        <position position="151"/>
    </location>
    <ligand>
        <name>Zn(2+)</name>
        <dbReference type="ChEBI" id="CHEBI:29105"/>
        <note>structural</note>
    </ligand>
</feature>
<feature type="binding site" evidence="5">
    <location>
        <position position="134"/>
    </location>
    <ligand>
        <name>Zn(2+)</name>
        <dbReference type="ChEBI" id="CHEBI:29105"/>
        <note>structural</note>
    </ligand>
</feature>
<dbReference type="SUPFAM" id="SSF52540">
    <property type="entry name" value="P-loop containing nucleoside triphosphate hydrolases"/>
    <property type="match status" value="1"/>
</dbReference>
<dbReference type="CDD" id="cd01428">
    <property type="entry name" value="ADK"/>
    <property type="match status" value="1"/>
</dbReference>
<dbReference type="PANTHER" id="PTHR23359">
    <property type="entry name" value="NUCLEOTIDE KINASE"/>
    <property type="match status" value="1"/>
</dbReference>
<feature type="binding site" evidence="5">
    <location>
        <position position="93"/>
    </location>
    <ligand>
        <name>AMP</name>
        <dbReference type="ChEBI" id="CHEBI:456215"/>
    </ligand>
</feature>
<dbReference type="Pfam" id="PF05191">
    <property type="entry name" value="ADK_lid"/>
    <property type="match status" value="1"/>
</dbReference>
<dbReference type="HAMAP" id="MF_00235">
    <property type="entry name" value="Adenylate_kinase_Adk"/>
    <property type="match status" value="1"/>
</dbReference>
<dbReference type="Proteomes" id="UP000279470">
    <property type="component" value="Unassembled WGS sequence"/>
</dbReference>
<dbReference type="NCBIfam" id="NF001381">
    <property type="entry name" value="PRK00279.1-3"/>
    <property type="match status" value="1"/>
</dbReference>
<keyword evidence="4 5" id="KW-0418">Kinase</keyword>
<name>A0A3R9XWX6_9RICK</name>
<feature type="binding site" evidence="5">
    <location>
        <position position="154"/>
    </location>
    <ligand>
        <name>Zn(2+)</name>
        <dbReference type="ChEBI" id="CHEBI:29105"/>
        <note>structural</note>
    </ligand>
</feature>
<dbReference type="InterPro" id="IPR027417">
    <property type="entry name" value="P-loop_NTPase"/>
</dbReference>
<comment type="domain">
    <text evidence="5">Consists of three domains, a large central CORE domain and two small peripheral domains, NMPbind and LID, which undergo movements during catalysis. The LID domain closes over the site of phosphoryl transfer upon ATP binding. Assembling and dissambling the active center during each catalytic cycle provides an effective means to prevent ATP hydrolysis. Some bacteria have evolved a zinc-coordinating structure that stabilizes the LID domain.</text>
</comment>
<evidence type="ECO:0000256" key="4">
    <source>
        <dbReference type="ARBA" id="ARBA00022777"/>
    </source>
</evidence>
<keyword evidence="5" id="KW-0963">Cytoplasm</keyword>
<evidence type="ECO:0000259" key="8">
    <source>
        <dbReference type="Pfam" id="PF05191"/>
    </source>
</evidence>
<comment type="function">
    <text evidence="5">Catalyzes the reversible transfer of the terminal phosphate group between ATP and AMP. Plays an important role in cellular energy homeostasis and in adenine nucleotide metabolism.</text>
</comment>
<dbReference type="InterPro" id="IPR000850">
    <property type="entry name" value="Adenylat/UMP-CMP_kin"/>
</dbReference>
<feature type="region of interest" description="NMP" evidence="5">
    <location>
        <begin position="30"/>
        <end position="59"/>
    </location>
</feature>
<dbReference type="FunFam" id="3.40.50.300:FF:000106">
    <property type="entry name" value="Adenylate kinase mitochondrial"/>
    <property type="match status" value="1"/>
</dbReference>
<dbReference type="NCBIfam" id="TIGR01351">
    <property type="entry name" value="adk"/>
    <property type="match status" value="1"/>
</dbReference>
<dbReference type="InterPro" id="IPR033690">
    <property type="entry name" value="Adenylat_kinase_CS"/>
</dbReference>
<keyword evidence="5 7" id="KW-0067">ATP-binding</keyword>
<dbReference type="Gene3D" id="3.40.50.300">
    <property type="entry name" value="P-loop containing nucleotide triphosphate hydrolases"/>
    <property type="match status" value="1"/>
</dbReference>
<dbReference type="UniPathway" id="UPA00588">
    <property type="reaction ID" value="UER00649"/>
</dbReference>
<feature type="binding site" evidence="5">
    <location>
        <position position="131"/>
    </location>
    <ligand>
        <name>Zn(2+)</name>
        <dbReference type="ChEBI" id="CHEBI:29105"/>
        <note>structural</note>
    </ligand>
</feature>
<evidence type="ECO:0000256" key="6">
    <source>
        <dbReference type="RuleBase" id="RU003330"/>
    </source>
</evidence>
<comment type="caution">
    <text evidence="5">Lacks conserved residue(s) required for the propagation of feature annotation.</text>
</comment>